<dbReference type="AlphaFoldDB" id="A0A9D4IHG1"/>
<feature type="chain" id="PRO_5039732335" description="Secreted protein" evidence="1">
    <location>
        <begin position="17"/>
        <end position="93"/>
    </location>
</feature>
<reference evidence="2" key="2">
    <citation type="submission" date="2020-11" db="EMBL/GenBank/DDBJ databases">
        <authorList>
            <person name="McCartney M.A."/>
            <person name="Auch B."/>
            <person name="Kono T."/>
            <person name="Mallez S."/>
            <person name="Becker A."/>
            <person name="Gohl D.M."/>
            <person name="Silverstein K.A.T."/>
            <person name="Koren S."/>
            <person name="Bechman K.B."/>
            <person name="Herman A."/>
            <person name="Abrahante J.E."/>
            <person name="Garbe J."/>
        </authorList>
    </citation>
    <scope>NUCLEOTIDE SEQUENCE</scope>
    <source>
        <strain evidence="2">Duluth1</strain>
        <tissue evidence="2">Whole animal</tissue>
    </source>
</reference>
<evidence type="ECO:0000313" key="3">
    <source>
        <dbReference type="Proteomes" id="UP000828390"/>
    </source>
</evidence>
<keyword evidence="1" id="KW-0732">Signal</keyword>
<evidence type="ECO:0008006" key="4">
    <source>
        <dbReference type="Google" id="ProtNLM"/>
    </source>
</evidence>
<gene>
    <name evidence="2" type="ORF">DPMN_175651</name>
</gene>
<dbReference type="EMBL" id="JAIWYP010000009">
    <property type="protein sequence ID" value="KAH3774275.1"/>
    <property type="molecule type" value="Genomic_DNA"/>
</dbReference>
<evidence type="ECO:0000313" key="2">
    <source>
        <dbReference type="EMBL" id="KAH3774275.1"/>
    </source>
</evidence>
<proteinExistence type="predicted"/>
<evidence type="ECO:0000256" key="1">
    <source>
        <dbReference type="SAM" id="SignalP"/>
    </source>
</evidence>
<name>A0A9D4IHG1_DREPO</name>
<comment type="caution">
    <text evidence="2">The sequence shown here is derived from an EMBL/GenBank/DDBJ whole genome shotgun (WGS) entry which is preliminary data.</text>
</comment>
<accession>A0A9D4IHG1</accession>
<sequence>MFRLALLLGALPFIISLDVGPDGQTKTATETATNPSAIHRVQMIERVQTQITVFAQAQRLAHTAGLYRALISALAILGSAKIWPRAHVHLVLL</sequence>
<organism evidence="2 3">
    <name type="scientific">Dreissena polymorpha</name>
    <name type="common">Zebra mussel</name>
    <name type="synonym">Mytilus polymorpha</name>
    <dbReference type="NCBI Taxonomy" id="45954"/>
    <lineage>
        <taxon>Eukaryota</taxon>
        <taxon>Metazoa</taxon>
        <taxon>Spiralia</taxon>
        <taxon>Lophotrochozoa</taxon>
        <taxon>Mollusca</taxon>
        <taxon>Bivalvia</taxon>
        <taxon>Autobranchia</taxon>
        <taxon>Heteroconchia</taxon>
        <taxon>Euheterodonta</taxon>
        <taxon>Imparidentia</taxon>
        <taxon>Neoheterodontei</taxon>
        <taxon>Myida</taxon>
        <taxon>Dreissenoidea</taxon>
        <taxon>Dreissenidae</taxon>
        <taxon>Dreissena</taxon>
    </lineage>
</organism>
<keyword evidence="3" id="KW-1185">Reference proteome</keyword>
<reference evidence="2" key="1">
    <citation type="journal article" date="2019" name="bioRxiv">
        <title>The Genome of the Zebra Mussel, Dreissena polymorpha: A Resource for Invasive Species Research.</title>
        <authorList>
            <person name="McCartney M.A."/>
            <person name="Auch B."/>
            <person name="Kono T."/>
            <person name="Mallez S."/>
            <person name="Zhang Y."/>
            <person name="Obille A."/>
            <person name="Becker A."/>
            <person name="Abrahante J.E."/>
            <person name="Garbe J."/>
            <person name="Badalamenti J.P."/>
            <person name="Herman A."/>
            <person name="Mangelson H."/>
            <person name="Liachko I."/>
            <person name="Sullivan S."/>
            <person name="Sone E.D."/>
            <person name="Koren S."/>
            <person name="Silverstein K.A.T."/>
            <person name="Beckman K.B."/>
            <person name="Gohl D.M."/>
        </authorList>
    </citation>
    <scope>NUCLEOTIDE SEQUENCE</scope>
    <source>
        <strain evidence="2">Duluth1</strain>
        <tissue evidence="2">Whole animal</tissue>
    </source>
</reference>
<feature type="signal peptide" evidence="1">
    <location>
        <begin position="1"/>
        <end position="16"/>
    </location>
</feature>
<protein>
    <recommendedName>
        <fullName evidence="4">Secreted protein</fullName>
    </recommendedName>
</protein>
<dbReference type="Proteomes" id="UP000828390">
    <property type="component" value="Unassembled WGS sequence"/>
</dbReference>